<dbReference type="Gene3D" id="3.40.630.30">
    <property type="match status" value="1"/>
</dbReference>
<name>A0A1U7PS41_9BACI</name>
<dbReference type="OrthoDB" id="9798081at2"/>
<proteinExistence type="predicted"/>
<dbReference type="RefSeq" id="WP_076758929.1">
    <property type="nucleotide sequence ID" value="NZ_FTPL01000003.1"/>
</dbReference>
<dbReference type="InterPro" id="IPR051531">
    <property type="entry name" value="N-acetyltransferase"/>
</dbReference>
<keyword evidence="2" id="KW-0808">Transferase</keyword>
<evidence type="ECO:0000259" key="1">
    <source>
        <dbReference type="PROSITE" id="PS51186"/>
    </source>
</evidence>
<gene>
    <name evidence="2" type="ORF">SAMN05428946_2236</name>
</gene>
<organism evidence="2 3">
    <name type="scientific">Edaphobacillus lindanitolerans</name>
    <dbReference type="NCBI Taxonomy" id="550447"/>
    <lineage>
        <taxon>Bacteria</taxon>
        <taxon>Bacillati</taxon>
        <taxon>Bacillota</taxon>
        <taxon>Bacilli</taxon>
        <taxon>Bacillales</taxon>
        <taxon>Bacillaceae</taxon>
        <taxon>Edaphobacillus</taxon>
    </lineage>
</organism>
<evidence type="ECO:0000313" key="2">
    <source>
        <dbReference type="EMBL" id="SIT88186.1"/>
    </source>
</evidence>
<dbReference type="GO" id="GO:0016747">
    <property type="term" value="F:acyltransferase activity, transferring groups other than amino-acyl groups"/>
    <property type="evidence" value="ECO:0007669"/>
    <property type="project" value="InterPro"/>
</dbReference>
<reference evidence="3" key="1">
    <citation type="submission" date="2017-01" db="EMBL/GenBank/DDBJ databases">
        <authorList>
            <person name="Varghese N."/>
            <person name="Submissions S."/>
        </authorList>
    </citation>
    <scope>NUCLEOTIDE SEQUENCE [LARGE SCALE GENOMIC DNA]</scope>
    <source>
        <strain evidence="3">MNA4</strain>
    </source>
</reference>
<dbReference type="EMBL" id="FTPL01000003">
    <property type="protein sequence ID" value="SIT88186.1"/>
    <property type="molecule type" value="Genomic_DNA"/>
</dbReference>
<feature type="domain" description="N-acetyltransferase" evidence="1">
    <location>
        <begin position="8"/>
        <end position="159"/>
    </location>
</feature>
<dbReference type="AlphaFoldDB" id="A0A1U7PS41"/>
<sequence>MLETARCVLTPPVAGDLKSVQTLYGNEKVRAFLGGVRSSEEVERAFTEMLSAPGHRWAIRRREDHAFVGMVSLDPHHDGEATEISFQLLPEFWGSGFAAETVGEVIRHAFDEIGLGQLLAETQAANTASRRLLVRLGMKEWKRVERFGAEQVIYTLEKGRAGVQG</sequence>
<accession>A0A1U7PS41</accession>
<dbReference type="InterPro" id="IPR000182">
    <property type="entry name" value="GNAT_dom"/>
</dbReference>
<dbReference type="PROSITE" id="PS51186">
    <property type="entry name" value="GNAT"/>
    <property type="match status" value="1"/>
</dbReference>
<evidence type="ECO:0000313" key="3">
    <source>
        <dbReference type="Proteomes" id="UP000187550"/>
    </source>
</evidence>
<dbReference type="SUPFAM" id="SSF55729">
    <property type="entry name" value="Acyl-CoA N-acyltransferases (Nat)"/>
    <property type="match status" value="1"/>
</dbReference>
<dbReference type="Pfam" id="PF13302">
    <property type="entry name" value="Acetyltransf_3"/>
    <property type="match status" value="1"/>
</dbReference>
<dbReference type="STRING" id="550447.SAMN05428946_2236"/>
<protein>
    <submittedName>
        <fullName evidence="2">Ribosomal-protein-alanine N-acetyltransferase</fullName>
    </submittedName>
</protein>
<dbReference type="InterPro" id="IPR016181">
    <property type="entry name" value="Acyl_CoA_acyltransferase"/>
</dbReference>
<dbReference type="PANTHER" id="PTHR43792">
    <property type="entry name" value="GNAT FAMILY, PUTATIVE (AFU_ORTHOLOGUE AFUA_3G00765)-RELATED-RELATED"/>
    <property type="match status" value="1"/>
</dbReference>
<keyword evidence="3" id="KW-1185">Reference proteome</keyword>
<dbReference type="PANTHER" id="PTHR43792:SF1">
    <property type="entry name" value="N-ACETYLTRANSFERASE DOMAIN-CONTAINING PROTEIN"/>
    <property type="match status" value="1"/>
</dbReference>
<dbReference type="Proteomes" id="UP000187550">
    <property type="component" value="Unassembled WGS sequence"/>
</dbReference>